<accession>A0AAN7YV28</accession>
<keyword evidence="2" id="KW-1185">Reference proteome</keyword>
<dbReference type="AlphaFoldDB" id="A0AAN7YV28"/>
<evidence type="ECO:0000313" key="2">
    <source>
        <dbReference type="Proteomes" id="UP001305414"/>
    </source>
</evidence>
<dbReference type="Proteomes" id="UP001305414">
    <property type="component" value="Unassembled WGS sequence"/>
</dbReference>
<organism evidence="1 2">
    <name type="scientific">Xylaria bambusicola</name>
    <dbReference type="NCBI Taxonomy" id="326684"/>
    <lineage>
        <taxon>Eukaryota</taxon>
        <taxon>Fungi</taxon>
        <taxon>Dikarya</taxon>
        <taxon>Ascomycota</taxon>
        <taxon>Pezizomycotina</taxon>
        <taxon>Sordariomycetes</taxon>
        <taxon>Xylariomycetidae</taxon>
        <taxon>Xylariales</taxon>
        <taxon>Xylariaceae</taxon>
        <taxon>Xylaria</taxon>
    </lineage>
</organism>
<gene>
    <name evidence="1" type="ORF">RRF57_001656</name>
</gene>
<dbReference type="EMBL" id="JAWHQM010000003">
    <property type="protein sequence ID" value="KAK5625940.1"/>
    <property type="molecule type" value="Genomic_DNA"/>
</dbReference>
<sequence>MTTILSIIHCRFELVPPIYQHTSIEQFYQLTVLTNKYLLTGILRPWATTWVSSVVRQSEVGSTIPNTYQHERLSWIAWEMGDSQLFTKSAEILAHHCSIDANGDLHYYKRPVEYSGFFALTLKPPVLDGMH</sequence>
<evidence type="ECO:0000313" key="1">
    <source>
        <dbReference type="EMBL" id="KAK5625940.1"/>
    </source>
</evidence>
<name>A0AAN7YV28_9PEZI</name>
<comment type="caution">
    <text evidence="1">The sequence shown here is derived from an EMBL/GenBank/DDBJ whole genome shotgun (WGS) entry which is preliminary data.</text>
</comment>
<proteinExistence type="predicted"/>
<reference evidence="1 2" key="1">
    <citation type="submission" date="2023-10" db="EMBL/GenBank/DDBJ databases">
        <title>Draft genome sequence of Xylaria bambusicola isolate GMP-LS, the root and basal stem rot pathogen of sugarcane in Indonesia.</title>
        <authorList>
            <person name="Selvaraj P."/>
            <person name="Muralishankar V."/>
            <person name="Muruganantham S."/>
            <person name="Sp S."/>
            <person name="Haryani S."/>
            <person name="Lau K.J.X."/>
            <person name="Naqvi N.I."/>
        </authorList>
    </citation>
    <scope>NUCLEOTIDE SEQUENCE [LARGE SCALE GENOMIC DNA]</scope>
    <source>
        <strain evidence="1">GMP-LS</strain>
    </source>
</reference>
<protein>
    <submittedName>
        <fullName evidence="1">Uncharacterized protein</fullName>
    </submittedName>
</protein>